<keyword evidence="2" id="KW-1185">Reference proteome</keyword>
<dbReference type="PROSITE" id="PS51257">
    <property type="entry name" value="PROKAR_LIPOPROTEIN"/>
    <property type="match status" value="1"/>
</dbReference>
<evidence type="ECO:0008006" key="3">
    <source>
        <dbReference type="Google" id="ProtNLM"/>
    </source>
</evidence>
<dbReference type="AlphaFoldDB" id="D5V4C8"/>
<accession>D5V4C8</accession>
<gene>
    <name evidence="1" type="ordered locus">Arnit_0194</name>
</gene>
<dbReference type="STRING" id="572480.Arnit_0194"/>
<dbReference type="HOGENOM" id="CLU_1748920_0_0_7"/>
<name>D5V4C8_ARCNC</name>
<dbReference type="OrthoDB" id="7064203at2"/>
<sequence>MKKNLIQLFIIGLIGIGFIGCGPGPMQIQGIGPLNTPVFKPVILDTVNDGSKEVYFKESVVGLYENKEFKGFGNFVITDNGVYYVRWDATAYIYTTSYQIKINDIKMLTTDKVIRSFLPDSDILVIEDKRGQKVGFSIVKKLAAKNIIYELIEKKGKGKLPTNK</sequence>
<proteinExistence type="predicted"/>
<organism evidence="1 2">
    <name type="scientific">Arcobacter nitrofigilis (strain ATCC 33309 / DSM 7299 / CCUG 15893 / LMG 7604 / NCTC 12251 / CI)</name>
    <name type="common">Campylobacter nitrofigilis</name>
    <dbReference type="NCBI Taxonomy" id="572480"/>
    <lineage>
        <taxon>Bacteria</taxon>
        <taxon>Pseudomonadati</taxon>
        <taxon>Campylobacterota</taxon>
        <taxon>Epsilonproteobacteria</taxon>
        <taxon>Campylobacterales</taxon>
        <taxon>Arcobacteraceae</taxon>
        <taxon>Arcobacter</taxon>
    </lineage>
</organism>
<dbReference type="RefSeq" id="WP_013134006.1">
    <property type="nucleotide sequence ID" value="NC_014166.1"/>
</dbReference>
<protein>
    <recommendedName>
        <fullName evidence="3">Lipoprotein</fullName>
    </recommendedName>
</protein>
<dbReference type="Proteomes" id="UP000000939">
    <property type="component" value="Chromosome"/>
</dbReference>
<evidence type="ECO:0000313" key="2">
    <source>
        <dbReference type="Proteomes" id="UP000000939"/>
    </source>
</evidence>
<reference evidence="1 2" key="1">
    <citation type="journal article" date="2010" name="Stand. Genomic Sci.">
        <title>Complete genome sequence of Arcobacter nitrofigilis type strain (CI).</title>
        <authorList>
            <person name="Pati A."/>
            <person name="Gronow S."/>
            <person name="Lapidus A."/>
            <person name="Copeland A."/>
            <person name="Glavina Del Rio T."/>
            <person name="Nolan M."/>
            <person name="Lucas S."/>
            <person name="Tice H."/>
            <person name="Cheng J.F."/>
            <person name="Han C."/>
            <person name="Chertkov O."/>
            <person name="Bruce D."/>
            <person name="Tapia R."/>
            <person name="Goodwin L."/>
            <person name="Pitluck S."/>
            <person name="Liolios K."/>
            <person name="Ivanova N."/>
            <person name="Mavromatis K."/>
            <person name="Chen A."/>
            <person name="Palaniappan K."/>
            <person name="Land M."/>
            <person name="Hauser L."/>
            <person name="Chang Y.J."/>
            <person name="Jeffries C.D."/>
            <person name="Detter J.C."/>
            <person name="Rohde M."/>
            <person name="Goker M."/>
            <person name="Bristow J."/>
            <person name="Eisen J.A."/>
            <person name="Markowitz V."/>
            <person name="Hugenholtz P."/>
            <person name="Klenk H.P."/>
            <person name="Kyrpides N.C."/>
        </authorList>
    </citation>
    <scope>NUCLEOTIDE SEQUENCE [LARGE SCALE GENOMIC DNA]</scope>
    <source>
        <strain evidence="2">ATCC 33309 / DSM 7299 / CCUG 15893 / LMG 7604 / NCTC 12251 / CI</strain>
    </source>
</reference>
<dbReference type="EMBL" id="CP001999">
    <property type="protein sequence ID" value="ADG91861.1"/>
    <property type="molecule type" value="Genomic_DNA"/>
</dbReference>
<dbReference type="KEGG" id="ant:Arnit_0194"/>
<evidence type="ECO:0000313" key="1">
    <source>
        <dbReference type="EMBL" id="ADG91861.1"/>
    </source>
</evidence>